<comment type="catalytic activity">
    <reaction evidence="11">
        <text>nitric oxide + Fe(III)-[cytochrome c] + H2O = Fe(II)-[cytochrome c] + nitrite + 2 H(+)</text>
        <dbReference type="Rhea" id="RHEA:15233"/>
        <dbReference type="Rhea" id="RHEA-COMP:10350"/>
        <dbReference type="Rhea" id="RHEA-COMP:14399"/>
        <dbReference type="ChEBI" id="CHEBI:15377"/>
        <dbReference type="ChEBI" id="CHEBI:15378"/>
        <dbReference type="ChEBI" id="CHEBI:16301"/>
        <dbReference type="ChEBI" id="CHEBI:16480"/>
        <dbReference type="ChEBI" id="CHEBI:29033"/>
        <dbReference type="ChEBI" id="CHEBI:29034"/>
        <dbReference type="EC" id="1.7.2.1"/>
    </reaction>
</comment>
<name>A0ABV0JKF1_9CYAN</name>
<dbReference type="InterPro" id="IPR011706">
    <property type="entry name" value="Cu-oxidase_C"/>
</dbReference>
<accession>A0ABV0JKF1</accession>
<evidence type="ECO:0000256" key="8">
    <source>
        <dbReference type="ARBA" id="ARBA00022737"/>
    </source>
</evidence>
<evidence type="ECO:0000256" key="9">
    <source>
        <dbReference type="ARBA" id="ARBA00023002"/>
    </source>
</evidence>
<evidence type="ECO:0000256" key="2">
    <source>
        <dbReference type="ARBA" id="ARBA00001973"/>
    </source>
</evidence>
<dbReference type="PANTHER" id="PTHR11709">
    <property type="entry name" value="MULTI-COPPER OXIDASE"/>
    <property type="match status" value="1"/>
</dbReference>
<keyword evidence="9" id="KW-0560">Oxidoreductase</keyword>
<keyword evidence="10" id="KW-0186">Copper</keyword>
<comment type="cofactor">
    <cofactor evidence="2">
        <name>Cu(2+)</name>
        <dbReference type="ChEBI" id="CHEBI:29036"/>
    </cofactor>
</comment>
<dbReference type="EMBL" id="JAMPKK010000008">
    <property type="protein sequence ID" value="MEP0863905.1"/>
    <property type="molecule type" value="Genomic_DNA"/>
</dbReference>
<dbReference type="RefSeq" id="WP_190417596.1">
    <property type="nucleotide sequence ID" value="NZ_JAMPKK010000008.1"/>
</dbReference>
<dbReference type="InterPro" id="IPR001287">
    <property type="entry name" value="NO2-reductase_Cu"/>
</dbReference>
<organism evidence="14 15">
    <name type="scientific">Funiculus sociatus GB2-A5</name>
    <dbReference type="NCBI Taxonomy" id="2933946"/>
    <lineage>
        <taxon>Bacteria</taxon>
        <taxon>Bacillati</taxon>
        <taxon>Cyanobacteriota</taxon>
        <taxon>Cyanophyceae</taxon>
        <taxon>Coleofasciculales</taxon>
        <taxon>Coleofasciculaceae</taxon>
        <taxon>Funiculus</taxon>
    </lineage>
</organism>
<dbReference type="SUPFAM" id="SSF49503">
    <property type="entry name" value="Cupredoxins"/>
    <property type="match status" value="2"/>
</dbReference>
<dbReference type="Pfam" id="PF07732">
    <property type="entry name" value="Cu-oxidase_3"/>
    <property type="match status" value="1"/>
</dbReference>
<evidence type="ECO:0000256" key="10">
    <source>
        <dbReference type="ARBA" id="ARBA00023008"/>
    </source>
</evidence>
<dbReference type="PRINTS" id="PR00695">
    <property type="entry name" value="CUNO2RDTASE"/>
</dbReference>
<evidence type="ECO:0000256" key="6">
    <source>
        <dbReference type="ARBA" id="ARBA00017290"/>
    </source>
</evidence>
<evidence type="ECO:0000313" key="15">
    <source>
        <dbReference type="Proteomes" id="UP001442494"/>
    </source>
</evidence>
<dbReference type="EC" id="1.7.2.1" evidence="5"/>
<evidence type="ECO:0000313" key="14">
    <source>
        <dbReference type="EMBL" id="MEP0863905.1"/>
    </source>
</evidence>
<sequence length="333" mass="37923">MTDRPHNNTEWNRRTFLKVGMAGIGLTGAAIALKQLSQVNSKARVIIPPLPSDAAMASGINPMAVLRDFDYGTIKQENGRQIREFRIIADNSTLQLNSAVTFNTWNFNNRVPGPTLRAKEGDRIRVLFLNQGGHSHSMHFHGFHRSEMDGVKPVRHGAATVYEFDAEPFGVHLYHCHTEPVTRHIGKGLYGMFIIDPPKSRPPADEMVLMMAGYDIDDDRHNELYAFNGLPDYYMMHPIPIYQNQLIRLYLLNMIEFDVAATFHLHANMFQVYPTGRTLKPTEETDVITMGTAERHILEFSFRYPGKYMFHPHQDYIAEAGCMGVFDVIERNA</sequence>
<dbReference type="Proteomes" id="UP001442494">
    <property type="component" value="Unassembled WGS sequence"/>
</dbReference>
<dbReference type="InterPro" id="IPR011707">
    <property type="entry name" value="Cu-oxidase-like_N"/>
</dbReference>
<dbReference type="PANTHER" id="PTHR11709:SF394">
    <property type="entry name" value="FI03373P-RELATED"/>
    <property type="match status" value="1"/>
</dbReference>
<gene>
    <name evidence="14" type="ORF">NDI37_05425</name>
</gene>
<reference evidence="14 15" key="1">
    <citation type="submission" date="2022-04" db="EMBL/GenBank/DDBJ databases">
        <title>Positive selection, recombination, and allopatry shape intraspecific diversity of widespread and dominant cyanobacteria.</title>
        <authorList>
            <person name="Wei J."/>
            <person name="Shu W."/>
            <person name="Hu C."/>
        </authorList>
    </citation>
    <scope>NUCLEOTIDE SEQUENCE [LARGE SCALE GENOMIC DNA]</scope>
    <source>
        <strain evidence="14 15">GB2-A5</strain>
    </source>
</reference>
<evidence type="ECO:0000256" key="5">
    <source>
        <dbReference type="ARBA" id="ARBA00011882"/>
    </source>
</evidence>
<evidence type="ECO:0000256" key="4">
    <source>
        <dbReference type="ARBA" id="ARBA00011233"/>
    </source>
</evidence>
<evidence type="ECO:0000256" key="11">
    <source>
        <dbReference type="ARBA" id="ARBA00049340"/>
    </source>
</evidence>
<feature type="domain" description="Plastocyanin-like" evidence="13">
    <location>
        <begin position="95"/>
        <end position="199"/>
    </location>
</feature>
<feature type="domain" description="Plastocyanin-like" evidence="12">
    <location>
        <begin position="205"/>
        <end position="329"/>
    </location>
</feature>
<evidence type="ECO:0000256" key="1">
    <source>
        <dbReference type="ARBA" id="ARBA00001960"/>
    </source>
</evidence>
<comment type="subunit">
    <text evidence="4">Homotrimer.</text>
</comment>
<dbReference type="Pfam" id="PF07731">
    <property type="entry name" value="Cu-oxidase_2"/>
    <property type="match status" value="1"/>
</dbReference>
<evidence type="ECO:0000259" key="13">
    <source>
        <dbReference type="Pfam" id="PF07732"/>
    </source>
</evidence>
<comment type="cofactor">
    <cofactor evidence="1">
        <name>Cu(+)</name>
        <dbReference type="ChEBI" id="CHEBI:49552"/>
    </cofactor>
</comment>
<evidence type="ECO:0000259" key="12">
    <source>
        <dbReference type="Pfam" id="PF07731"/>
    </source>
</evidence>
<comment type="caution">
    <text evidence="14">The sequence shown here is derived from an EMBL/GenBank/DDBJ whole genome shotgun (WGS) entry which is preliminary data.</text>
</comment>
<keyword evidence="8" id="KW-0677">Repeat</keyword>
<proteinExistence type="inferred from homology"/>
<evidence type="ECO:0000256" key="7">
    <source>
        <dbReference type="ARBA" id="ARBA00022723"/>
    </source>
</evidence>
<dbReference type="InterPro" id="IPR008972">
    <property type="entry name" value="Cupredoxin"/>
</dbReference>
<comment type="similarity">
    <text evidence="3">Belongs to the multicopper oxidase family.</text>
</comment>
<keyword evidence="15" id="KW-1185">Reference proteome</keyword>
<evidence type="ECO:0000256" key="3">
    <source>
        <dbReference type="ARBA" id="ARBA00010609"/>
    </source>
</evidence>
<dbReference type="InterPro" id="IPR045087">
    <property type="entry name" value="Cu-oxidase_fam"/>
</dbReference>
<dbReference type="PROSITE" id="PS51318">
    <property type="entry name" value="TAT"/>
    <property type="match status" value="1"/>
</dbReference>
<protein>
    <recommendedName>
        <fullName evidence="6">Copper-containing nitrite reductase</fullName>
        <ecNumber evidence="5">1.7.2.1</ecNumber>
    </recommendedName>
</protein>
<dbReference type="CDD" id="cd11024">
    <property type="entry name" value="CuRO_1_2DMCO_NIR_like"/>
    <property type="match status" value="1"/>
</dbReference>
<dbReference type="Gene3D" id="2.60.40.420">
    <property type="entry name" value="Cupredoxins - blue copper proteins"/>
    <property type="match status" value="2"/>
</dbReference>
<dbReference type="InterPro" id="IPR006311">
    <property type="entry name" value="TAT_signal"/>
</dbReference>
<keyword evidence="7" id="KW-0479">Metal-binding</keyword>